<evidence type="ECO:0000313" key="2">
    <source>
        <dbReference type="EMBL" id="ETV68934.1"/>
    </source>
</evidence>
<name>W4FQ21_APHAT</name>
<feature type="region of interest" description="Disordered" evidence="1">
    <location>
        <begin position="70"/>
        <end position="115"/>
    </location>
</feature>
<evidence type="ECO:0000256" key="1">
    <source>
        <dbReference type="SAM" id="MobiDB-lite"/>
    </source>
</evidence>
<dbReference type="GeneID" id="20817271"/>
<organism evidence="2">
    <name type="scientific">Aphanomyces astaci</name>
    <name type="common">Crayfish plague agent</name>
    <dbReference type="NCBI Taxonomy" id="112090"/>
    <lineage>
        <taxon>Eukaryota</taxon>
        <taxon>Sar</taxon>
        <taxon>Stramenopiles</taxon>
        <taxon>Oomycota</taxon>
        <taxon>Saprolegniomycetes</taxon>
        <taxon>Saprolegniales</taxon>
        <taxon>Verrucalvaceae</taxon>
        <taxon>Aphanomyces</taxon>
    </lineage>
</organism>
<reference evidence="2" key="1">
    <citation type="submission" date="2013-12" db="EMBL/GenBank/DDBJ databases">
        <title>The Genome Sequence of Aphanomyces astaci APO3.</title>
        <authorList>
            <consortium name="The Broad Institute Genomics Platform"/>
            <person name="Russ C."/>
            <person name="Tyler B."/>
            <person name="van West P."/>
            <person name="Dieguez-Uribeondo J."/>
            <person name="Young S.K."/>
            <person name="Zeng Q."/>
            <person name="Gargeya S."/>
            <person name="Fitzgerald M."/>
            <person name="Abouelleil A."/>
            <person name="Alvarado L."/>
            <person name="Chapman S.B."/>
            <person name="Gainer-Dewar J."/>
            <person name="Goldberg J."/>
            <person name="Griggs A."/>
            <person name="Gujja S."/>
            <person name="Hansen M."/>
            <person name="Howarth C."/>
            <person name="Imamovic A."/>
            <person name="Ireland A."/>
            <person name="Larimer J."/>
            <person name="McCowan C."/>
            <person name="Murphy C."/>
            <person name="Pearson M."/>
            <person name="Poon T.W."/>
            <person name="Priest M."/>
            <person name="Roberts A."/>
            <person name="Saif S."/>
            <person name="Shea T."/>
            <person name="Sykes S."/>
            <person name="Wortman J."/>
            <person name="Nusbaum C."/>
            <person name="Birren B."/>
        </authorList>
    </citation>
    <scope>NUCLEOTIDE SEQUENCE [LARGE SCALE GENOMIC DNA]</scope>
    <source>
        <strain evidence="2">APO3</strain>
    </source>
</reference>
<feature type="region of interest" description="Disordered" evidence="1">
    <location>
        <begin position="15"/>
        <end position="58"/>
    </location>
</feature>
<feature type="compositionally biased region" description="Low complexity" evidence="1">
    <location>
        <begin position="20"/>
        <end position="32"/>
    </location>
</feature>
<feature type="compositionally biased region" description="Polar residues" evidence="1">
    <location>
        <begin position="97"/>
        <end position="109"/>
    </location>
</feature>
<sequence>MANFLRRFSAVPRFRRSSKRVSSSSSNASCRSNNMDASSFERDPWASSAINENEGGNTTRLSAFDLASRSSTTRLSSPVATIPSASEKRAQRRRWSPVSTDATVSSNNAAARPVR</sequence>
<dbReference type="AlphaFoldDB" id="W4FQ21"/>
<proteinExistence type="predicted"/>
<dbReference type="VEuPathDB" id="FungiDB:H257_15275"/>
<protein>
    <submittedName>
        <fullName evidence="2">Uncharacterized protein</fullName>
    </submittedName>
</protein>
<dbReference type="EMBL" id="KI913181">
    <property type="protein sequence ID" value="ETV68934.1"/>
    <property type="molecule type" value="Genomic_DNA"/>
</dbReference>
<dbReference type="RefSeq" id="XP_009841611.1">
    <property type="nucleotide sequence ID" value="XM_009843309.1"/>
</dbReference>
<gene>
    <name evidence="2" type="ORF">H257_15275</name>
</gene>
<accession>W4FQ21</accession>
<feature type="compositionally biased region" description="Polar residues" evidence="1">
    <location>
        <begin position="48"/>
        <end position="58"/>
    </location>
</feature>